<dbReference type="KEGG" id="cput:CONPUDRAFT_73863"/>
<evidence type="ECO:0000313" key="3">
    <source>
        <dbReference type="Proteomes" id="UP000053558"/>
    </source>
</evidence>
<feature type="compositionally biased region" description="Basic residues" evidence="1">
    <location>
        <begin position="255"/>
        <end position="269"/>
    </location>
</feature>
<feature type="region of interest" description="Disordered" evidence="1">
    <location>
        <begin position="252"/>
        <end position="280"/>
    </location>
</feature>
<dbReference type="RefSeq" id="XP_007769139.1">
    <property type="nucleotide sequence ID" value="XM_007770949.1"/>
</dbReference>
<proteinExistence type="predicted"/>
<dbReference type="AlphaFoldDB" id="A0A5M3MQ48"/>
<accession>A0A5M3MQ48</accession>
<evidence type="ECO:0000256" key="1">
    <source>
        <dbReference type="SAM" id="MobiDB-lite"/>
    </source>
</evidence>
<feature type="region of interest" description="Disordered" evidence="1">
    <location>
        <begin position="432"/>
        <end position="468"/>
    </location>
</feature>
<gene>
    <name evidence="2" type="ORF">CONPUDRAFT_73863</name>
</gene>
<dbReference type="EMBL" id="JH711579">
    <property type="protein sequence ID" value="EIW80844.1"/>
    <property type="molecule type" value="Genomic_DNA"/>
</dbReference>
<sequence length="557" mass="60941">MSSPIPPIHQYSSSIEDPSLDHTMSTPDDLFNAYLQAHYQGPGTNHHGPGTNYLNPETALPTFNTFRTQHVNSMGHSQSRRKLVVNNTMQVQPQETAISHAHAPFASATAQQESFVDAVNTQFHLVATSPVVSVATLTSTSSSSPPQSVPAFLPYASAICAQYPKVNHWTWYNYLLKCKEARLTTRMRGSYGYLKLEDRTMLNDSTRKQHTDFVNDIVALFPFMGLCYGTWKINKVAISIYPNWRQTWITSNNKLRPKSRHTPAKNPRVKKQDPNDATVSLGMKRNVSEGADDGSNAGASFLKKPKAGVSKVLSPAREDDGDGDALNMTFVLSLPPPPPPRSPLCPPSSAVVALNDQEEAIDTLRLAATKPLPQTKKFVLPRPIPTNLAKEALKRVELAKLKDDPPANAGAQPLPEETGSSLLIEQDASPVPNIGEVAPSGVPSSEDAAAPCGVAPLDTQSPNPVPQVNTKAPAFPAPAEALFQLGNKKIGKSLCAYRWLADVSIPAENKTREAFNPYWMKELSVKQRDCYNHEAKHVKDDTKWNPTDAAFLNGPRY</sequence>
<protein>
    <submittedName>
        <fullName evidence="2">Uncharacterized protein</fullName>
    </submittedName>
</protein>
<evidence type="ECO:0000313" key="2">
    <source>
        <dbReference type="EMBL" id="EIW80844.1"/>
    </source>
</evidence>
<keyword evidence="3" id="KW-1185">Reference proteome</keyword>
<comment type="caution">
    <text evidence="2">The sequence shown here is derived from an EMBL/GenBank/DDBJ whole genome shotgun (WGS) entry which is preliminary data.</text>
</comment>
<feature type="region of interest" description="Disordered" evidence="1">
    <location>
        <begin position="1"/>
        <end position="27"/>
    </location>
</feature>
<dbReference type="GeneID" id="19209162"/>
<reference evidence="3" key="1">
    <citation type="journal article" date="2012" name="Science">
        <title>The Paleozoic origin of enzymatic lignin decomposition reconstructed from 31 fungal genomes.</title>
        <authorList>
            <person name="Floudas D."/>
            <person name="Binder M."/>
            <person name="Riley R."/>
            <person name="Barry K."/>
            <person name="Blanchette R.A."/>
            <person name="Henrissat B."/>
            <person name="Martinez A.T."/>
            <person name="Otillar R."/>
            <person name="Spatafora J.W."/>
            <person name="Yadav J.S."/>
            <person name="Aerts A."/>
            <person name="Benoit I."/>
            <person name="Boyd A."/>
            <person name="Carlson A."/>
            <person name="Copeland A."/>
            <person name="Coutinho P.M."/>
            <person name="de Vries R.P."/>
            <person name="Ferreira P."/>
            <person name="Findley K."/>
            <person name="Foster B."/>
            <person name="Gaskell J."/>
            <person name="Glotzer D."/>
            <person name="Gorecki P."/>
            <person name="Heitman J."/>
            <person name="Hesse C."/>
            <person name="Hori C."/>
            <person name="Igarashi K."/>
            <person name="Jurgens J.A."/>
            <person name="Kallen N."/>
            <person name="Kersten P."/>
            <person name="Kohler A."/>
            <person name="Kuees U."/>
            <person name="Kumar T.K.A."/>
            <person name="Kuo A."/>
            <person name="LaButti K."/>
            <person name="Larrondo L.F."/>
            <person name="Lindquist E."/>
            <person name="Ling A."/>
            <person name="Lombard V."/>
            <person name="Lucas S."/>
            <person name="Lundell T."/>
            <person name="Martin R."/>
            <person name="McLaughlin D.J."/>
            <person name="Morgenstern I."/>
            <person name="Morin E."/>
            <person name="Murat C."/>
            <person name="Nagy L.G."/>
            <person name="Nolan M."/>
            <person name="Ohm R.A."/>
            <person name="Patyshakuliyeva A."/>
            <person name="Rokas A."/>
            <person name="Ruiz-Duenas F.J."/>
            <person name="Sabat G."/>
            <person name="Salamov A."/>
            <person name="Samejima M."/>
            <person name="Schmutz J."/>
            <person name="Slot J.C."/>
            <person name="St John F."/>
            <person name="Stenlid J."/>
            <person name="Sun H."/>
            <person name="Sun S."/>
            <person name="Syed K."/>
            <person name="Tsang A."/>
            <person name="Wiebenga A."/>
            <person name="Young D."/>
            <person name="Pisabarro A."/>
            <person name="Eastwood D.C."/>
            <person name="Martin F."/>
            <person name="Cullen D."/>
            <person name="Grigoriev I.V."/>
            <person name="Hibbett D.S."/>
        </authorList>
    </citation>
    <scope>NUCLEOTIDE SEQUENCE [LARGE SCALE GENOMIC DNA]</scope>
    <source>
        <strain evidence="3">RWD-64-598 SS2</strain>
    </source>
</reference>
<dbReference type="Proteomes" id="UP000053558">
    <property type="component" value="Unassembled WGS sequence"/>
</dbReference>
<organism evidence="2 3">
    <name type="scientific">Coniophora puteana (strain RWD-64-598)</name>
    <name type="common">Brown rot fungus</name>
    <dbReference type="NCBI Taxonomy" id="741705"/>
    <lineage>
        <taxon>Eukaryota</taxon>
        <taxon>Fungi</taxon>
        <taxon>Dikarya</taxon>
        <taxon>Basidiomycota</taxon>
        <taxon>Agaricomycotina</taxon>
        <taxon>Agaricomycetes</taxon>
        <taxon>Agaricomycetidae</taxon>
        <taxon>Boletales</taxon>
        <taxon>Coniophorineae</taxon>
        <taxon>Coniophoraceae</taxon>
        <taxon>Coniophora</taxon>
    </lineage>
</organism>
<feature type="compositionally biased region" description="Polar residues" evidence="1">
    <location>
        <begin position="10"/>
        <end position="26"/>
    </location>
</feature>
<feature type="compositionally biased region" description="Polar residues" evidence="1">
    <location>
        <begin position="458"/>
        <end position="468"/>
    </location>
</feature>
<name>A0A5M3MQ48_CONPW</name>